<dbReference type="InterPro" id="IPR036890">
    <property type="entry name" value="HATPase_C_sf"/>
</dbReference>
<dbReference type="InterPro" id="IPR003594">
    <property type="entry name" value="HATPase_dom"/>
</dbReference>
<keyword evidence="4" id="KW-0547">Nucleotide-binding</keyword>
<dbReference type="Gene3D" id="3.30.565.10">
    <property type="entry name" value="Histidine kinase-like ATPase, C-terminal domain"/>
    <property type="match status" value="1"/>
</dbReference>
<evidence type="ECO:0000259" key="3">
    <source>
        <dbReference type="Pfam" id="PF13581"/>
    </source>
</evidence>
<dbReference type="EMBL" id="JBEZNA010000007">
    <property type="protein sequence ID" value="MEU9576697.1"/>
    <property type="molecule type" value="Genomic_DNA"/>
</dbReference>
<keyword evidence="4" id="KW-0067">ATP-binding</keyword>
<gene>
    <name evidence="4" type="ORF">AB0D95_05355</name>
</gene>
<feature type="domain" description="Histidine kinase/HSP90-like ATPase" evidence="3">
    <location>
        <begin position="14"/>
        <end position="130"/>
    </location>
</feature>
<proteinExistence type="predicted"/>
<name>A0ABV3EKH5_9ACTN</name>
<comment type="caution">
    <text evidence="4">The sequence shown here is derived from an EMBL/GenBank/DDBJ whole genome shotgun (WGS) entry which is preliminary data.</text>
</comment>
<keyword evidence="1" id="KW-0418">Kinase</keyword>
<dbReference type="Pfam" id="PF13581">
    <property type="entry name" value="HATPase_c_2"/>
    <property type="match status" value="1"/>
</dbReference>
<keyword evidence="1" id="KW-0723">Serine/threonine-protein kinase</keyword>
<dbReference type="RefSeq" id="WP_359269207.1">
    <property type="nucleotide sequence ID" value="NZ_JBEZNA010000007.1"/>
</dbReference>
<feature type="region of interest" description="Disordered" evidence="2">
    <location>
        <begin position="83"/>
        <end position="103"/>
    </location>
</feature>
<evidence type="ECO:0000313" key="5">
    <source>
        <dbReference type="Proteomes" id="UP001551584"/>
    </source>
</evidence>
<reference evidence="4 5" key="1">
    <citation type="submission" date="2024-06" db="EMBL/GenBank/DDBJ databases">
        <title>The Natural Products Discovery Center: Release of the First 8490 Sequenced Strains for Exploring Actinobacteria Biosynthetic Diversity.</title>
        <authorList>
            <person name="Kalkreuter E."/>
            <person name="Kautsar S.A."/>
            <person name="Yang D."/>
            <person name="Bader C.D."/>
            <person name="Teijaro C.N."/>
            <person name="Fluegel L."/>
            <person name="Davis C.M."/>
            <person name="Simpson J.R."/>
            <person name="Lauterbach L."/>
            <person name="Steele A.D."/>
            <person name="Gui C."/>
            <person name="Meng S."/>
            <person name="Li G."/>
            <person name="Viehrig K."/>
            <person name="Ye F."/>
            <person name="Su P."/>
            <person name="Kiefer A.F."/>
            <person name="Nichols A."/>
            <person name="Cepeda A.J."/>
            <person name="Yan W."/>
            <person name="Fan B."/>
            <person name="Jiang Y."/>
            <person name="Adhikari A."/>
            <person name="Zheng C.-J."/>
            <person name="Schuster L."/>
            <person name="Cowan T.M."/>
            <person name="Smanski M.J."/>
            <person name="Chevrette M.G."/>
            <person name="De Carvalho L.P.S."/>
            <person name="Shen B."/>
        </authorList>
    </citation>
    <scope>NUCLEOTIDE SEQUENCE [LARGE SCALE GENOMIC DNA]</scope>
    <source>
        <strain evidence="4 5">NPDC048117</strain>
    </source>
</reference>
<keyword evidence="5" id="KW-1185">Reference proteome</keyword>
<dbReference type="SUPFAM" id="SSF55874">
    <property type="entry name" value="ATPase domain of HSP90 chaperone/DNA topoisomerase II/histidine kinase"/>
    <property type="match status" value="1"/>
</dbReference>
<protein>
    <submittedName>
        <fullName evidence="4">ATP-binding protein</fullName>
    </submittedName>
</protein>
<organism evidence="4 5">
    <name type="scientific">Streptomyces chilikensis</name>
    <dbReference type="NCBI Taxonomy" id="1194079"/>
    <lineage>
        <taxon>Bacteria</taxon>
        <taxon>Bacillati</taxon>
        <taxon>Actinomycetota</taxon>
        <taxon>Actinomycetes</taxon>
        <taxon>Kitasatosporales</taxon>
        <taxon>Streptomycetaceae</taxon>
        <taxon>Streptomyces</taxon>
    </lineage>
</organism>
<dbReference type="InterPro" id="IPR050267">
    <property type="entry name" value="Anti-sigma-factor_SerPK"/>
</dbReference>
<dbReference type="Proteomes" id="UP001551584">
    <property type="component" value="Unassembled WGS sequence"/>
</dbReference>
<sequence>MLDVRRTHRAAWTFPASPGAVPAARSAMTAVLGRWGLDGVRDTAALLVTELVTNAVRHGRGGPVNLRITGPEAGRPDTLLIEVGDREPRPPRHRTGVRPEDESGRGLVLLTHCARAWGVRPGPRGKTVWFELTVPG</sequence>
<dbReference type="PANTHER" id="PTHR35526:SF3">
    <property type="entry name" value="ANTI-SIGMA-F FACTOR RSBW"/>
    <property type="match status" value="1"/>
</dbReference>
<evidence type="ECO:0000256" key="2">
    <source>
        <dbReference type="SAM" id="MobiDB-lite"/>
    </source>
</evidence>
<dbReference type="GO" id="GO:0005524">
    <property type="term" value="F:ATP binding"/>
    <property type="evidence" value="ECO:0007669"/>
    <property type="project" value="UniProtKB-KW"/>
</dbReference>
<dbReference type="PANTHER" id="PTHR35526">
    <property type="entry name" value="ANTI-SIGMA-F FACTOR RSBW-RELATED"/>
    <property type="match status" value="1"/>
</dbReference>
<dbReference type="CDD" id="cd16936">
    <property type="entry name" value="HATPase_RsbW-like"/>
    <property type="match status" value="1"/>
</dbReference>
<accession>A0ABV3EKH5</accession>
<evidence type="ECO:0000313" key="4">
    <source>
        <dbReference type="EMBL" id="MEU9576697.1"/>
    </source>
</evidence>
<keyword evidence="1" id="KW-0808">Transferase</keyword>
<evidence type="ECO:0000256" key="1">
    <source>
        <dbReference type="ARBA" id="ARBA00022527"/>
    </source>
</evidence>